<dbReference type="CDD" id="cd03801">
    <property type="entry name" value="GT4_PimA-like"/>
    <property type="match status" value="1"/>
</dbReference>
<keyword evidence="1" id="KW-1133">Transmembrane helix</keyword>
<evidence type="ECO:0000259" key="3">
    <source>
        <dbReference type="Pfam" id="PF13439"/>
    </source>
</evidence>
<name>A0A7U4E828_RUNSL</name>
<dbReference type="EMBL" id="CP002859">
    <property type="protein sequence ID" value="AEI51009.1"/>
    <property type="molecule type" value="Genomic_DNA"/>
</dbReference>
<accession>A0A7U4E828</accession>
<dbReference type="InterPro" id="IPR009030">
    <property type="entry name" value="Growth_fac_rcpt_cys_sf"/>
</dbReference>
<dbReference type="InterPro" id="IPR028098">
    <property type="entry name" value="Glyco_trans_4-like_N"/>
</dbReference>
<gene>
    <name evidence="4" type="ordered locus">Runsl_4690</name>
</gene>
<evidence type="ECO:0000259" key="2">
    <source>
        <dbReference type="Pfam" id="PF00534"/>
    </source>
</evidence>
<keyword evidence="5" id="KW-1185">Reference proteome</keyword>
<dbReference type="Pfam" id="PF13439">
    <property type="entry name" value="Glyco_transf_4"/>
    <property type="match status" value="1"/>
</dbReference>
<proteinExistence type="predicted"/>
<keyword evidence="1" id="KW-0472">Membrane</keyword>
<organism evidence="4 5">
    <name type="scientific">Runella slithyformis (strain ATCC 29530 / DSM 19594 / LMG 11500 / NCIMB 11436 / LSU 4)</name>
    <dbReference type="NCBI Taxonomy" id="761193"/>
    <lineage>
        <taxon>Bacteria</taxon>
        <taxon>Pseudomonadati</taxon>
        <taxon>Bacteroidota</taxon>
        <taxon>Cytophagia</taxon>
        <taxon>Cytophagales</taxon>
        <taxon>Spirosomataceae</taxon>
        <taxon>Runella</taxon>
    </lineage>
</organism>
<feature type="domain" description="Glycosyltransferase subfamily 4-like N-terminal" evidence="3">
    <location>
        <begin position="55"/>
        <end position="255"/>
    </location>
</feature>
<keyword evidence="4" id="KW-0808">Transferase</keyword>
<dbReference type="InterPro" id="IPR001296">
    <property type="entry name" value="Glyco_trans_1"/>
</dbReference>
<evidence type="ECO:0000313" key="5">
    <source>
        <dbReference type="Proteomes" id="UP000000493"/>
    </source>
</evidence>
<dbReference type="Pfam" id="PF00534">
    <property type="entry name" value="Glycos_transf_1"/>
    <property type="match status" value="1"/>
</dbReference>
<protein>
    <submittedName>
        <fullName evidence="4">Glycosyl transferase group 1</fullName>
    </submittedName>
</protein>
<dbReference type="PANTHER" id="PTHR45947">
    <property type="entry name" value="SULFOQUINOVOSYL TRANSFERASE SQD2"/>
    <property type="match status" value="1"/>
</dbReference>
<dbReference type="SUPFAM" id="SSF53756">
    <property type="entry name" value="UDP-Glycosyltransferase/glycogen phosphorylase"/>
    <property type="match status" value="1"/>
</dbReference>
<sequence length="463" mass="53602">MYGSFFLDNFCILCYFIGYNNFINCNNIFVLILFYVFYFAIMNVLLATWTWYPIGGDWTYVENIKRLYESNGINVIPFSTINKNNVPSEYDHYFVNAYNYKELNRNKNIMSGLKALKNSIVSIEALYNIDKLLDENEIAFAHLHIIHHWVTPGIIWKLKKRNIPIIWTLHEYKLLCPEGTFVSNEKICEKCINGKFYNCALNKCKKQSFLASTLTALDAYFYNYSRVYEKVDLFLCPSNFLLNKFKEFGFSPHKLILTNYCYDINSIDLYYNNNINRLVNSNFIEKDRYILYVGRIEKLKGIKTLLDAINGTDIKLKIAGTGAALNEMVEYSQNNKIYNVTFLGFQQKDIVYDLTINSVCVVCPSEWYENYPFSVIESLLLSKPVVGSDIGGIPELVIDGETGFLHKPGDILGLRNALLKIWSNPILEKKLGMQARSFAQSKVSFQVHWNMLKNVLSKIKISI</sequence>
<feature type="domain" description="Glycosyl transferase family 1" evidence="2">
    <location>
        <begin position="281"/>
        <end position="437"/>
    </location>
</feature>
<evidence type="ECO:0000256" key="1">
    <source>
        <dbReference type="SAM" id="Phobius"/>
    </source>
</evidence>
<dbReference type="PANTHER" id="PTHR45947:SF13">
    <property type="entry name" value="TRANSFERASE"/>
    <property type="match status" value="1"/>
</dbReference>
<reference evidence="5" key="1">
    <citation type="submission" date="2011-06" db="EMBL/GenBank/DDBJ databases">
        <title>The complete genome of chromosome of Runella slithyformis DSM 19594.</title>
        <authorList>
            <consortium name="US DOE Joint Genome Institute (JGI-PGF)"/>
            <person name="Lucas S."/>
            <person name="Han J."/>
            <person name="Lapidus A."/>
            <person name="Bruce D."/>
            <person name="Goodwin L."/>
            <person name="Pitluck S."/>
            <person name="Peters L."/>
            <person name="Kyrpides N."/>
            <person name="Mavromatis K."/>
            <person name="Ivanova N."/>
            <person name="Ovchinnikova G."/>
            <person name="Zhang X."/>
            <person name="Misra M."/>
            <person name="Detter J.C."/>
            <person name="Tapia R."/>
            <person name="Han C."/>
            <person name="Land M."/>
            <person name="Hauser L."/>
            <person name="Markowitz V."/>
            <person name="Cheng J.-F."/>
            <person name="Hugenholtz P."/>
            <person name="Woyke T."/>
            <person name="Wu D."/>
            <person name="Tindall B."/>
            <person name="Faehrich R."/>
            <person name="Brambilla E."/>
            <person name="Klenk H.-P."/>
            <person name="Eisen J.A."/>
        </authorList>
    </citation>
    <scope>NUCLEOTIDE SEQUENCE [LARGE SCALE GENOMIC DNA]</scope>
    <source>
        <strain evidence="5">ATCC 29530 / DSM 19594 / LMG 11500 / NCIMB 11436 / LSU 4</strain>
    </source>
</reference>
<dbReference type="KEGG" id="rsi:Runsl_4690"/>
<evidence type="ECO:0000313" key="4">
    <source>
        <dbReference type="EMBL" id="AEI51009.1"/>
    </source>
</evidence>
<dbReference type="GO" id="GO:0016757">
    <property type="term" value="F:glycosyltransferase activity"/>
    <property type="evidence" value="ECO:0007669"/>
    <property type="project" value="InterPro"/>
</dbReference>
<dbReference type="Gene3D" id="3.40.50.2000">
    <property type="entry name" value="Glycogen Phosphorylase B"/>
    <property type="match status" value="2"/>
</dbReference>
<dbReference type="Proteomes" id="UP000000493">
    <property type="component" value="Chromosome"/>
</dbReference>
<feature type="transmembrane region" description="Helical" evidence="1">
    <location>
        <begin position="6"/>
        <end position="22"/>
    </location>
</feature>
<feature type="transmembrane region" description="Helical" evidence="1">
    <location>
        <begin position="29"/>
        <end position="52"/>
    </location>
</feature>
<dbReference type="AlphaFoldDB" id="A0A7U4E828"/>
<dbReference type="InterPro" id="IPR050194">
    <property type="entry name" value="Glycosyltransferase_grp1"/>
</dbReference>
<keyword evidence="1" id="KW-0812">Transmembrane</keyword>
<reference evidence="4 5" key="2">
    <citation type="journal article" date="2012" name="Stand. Genomic Sci.">
        <title>Complete genome sequence of the aquatic bacterium Runella slithyformis type strain (LSU 4(T)).</title>
        <authorList>
            <person name="Copeland A."/>
            <person name="Zhang X."/>
            <person name="Misra M."/>
            <person name="Lapidus A."/>
            <person name="Nolan M."/>
            <person name="Lucas S."/>
            <person name="Deshpande S."/>
            <person name="Cheng J.F."/>
            <person name="Tapia R."/>
            <person name="Goodwin L.A."/>
            <person name="Pitluck S."/>
            <person name="Liolios K."/>
            <person name="Pagani I."/>
            <person name="Ivanova N."/>
            <person name="Mikhailova N."/>
            <person name="Pati A."/>
            <person name="Chen A."/>
            <person name="Palaniappan K."/>
            <person name="Land M."/>
            <person name="Hauser L."/>
            <person name="Pan C."/>
            <person name="Jeffries C.D."/>
            <person name="Detter J.C."/>
            <person name="Brambilla E.M."/>
            <person name="Rohde M."/>
            <person name="Djao O.D."/>
            <person name="Goker M."/>
            <person name="Sikorski J."/>
            <person name="Tindall B.J."/>
            <person name="Woyke T."/>
            <person name="Bristow J."/>
            <person name="Eisen J.A."/>
            <person name="Markowitz V."/>
            <person name="Hugenholtz P."/>
            <person name="Kyrpides N.C."/>
            <person name="Klenk H.P."/>
            <person name="Mavromatis K."/>
        </authorList>
    </citation>
    <scope>NUCLEOTIDE SEQUENCE [LARGE SCALE GENOMIC DNA]</scope>
    <source>
        <strain evidence="5">ATCC 29530 / DSM 19594 / LMG 11500 / NCIMB 11436 / LSU 4</strain>
    </source>
</reference>
<dbReference type="SUPFAM" id="SSF57184">
    <property type="entry name" value="Growth factor receptor domain"/>
    <property type="match status" value="1"/>
</dbReference>